<feature type="region of interest" description="Disordered" evidence="1">
    <location>
        <begin position="687"/>
        <end position="725"/>
    </location>
</feature>
<accession>A0A3R7PPM5</accession>
<comment type="caution">
    <text evidence="2">The sequence shown here is derived from an EMBL/GenBank/DDBJ whole genome shotgun (WGS) entry which is preliminary data.</text>
</comment>
<feature type="compositionally biased region" description="Basic residues" evidence="1">
    <location>
        <begin position="9"/>
        <end position="30"/>
    </location>
</feature>
<feature type="compositionally biased region" description="Polar residues" evidence="1">
    <location>
        <begin position="427"/>
        <end position="442"/>
    </location>
</feature>
<reference evidence="2 3" key="1">
    <citation type="submission" date="2018-04" db="EMBL/GenBank/DDBJ databases">
        <authorList>
            <person name="Zhang X."/>
            <person name="Yuan J."/>
            <person name="Li F."/>
            <person name="Xiang J."/>
        </authorList>
    </citation>
    <scope>NUCLEOTIDE SEQUENCE [LARGE SCALE GENOMIC DNA]</scope>
    <source>
        <tissue evidence="2">Muscle</tissue>
    </source>
</reference>
<feature type="compositionally biased region" description="Basic and acidic residues" evidence="1">
    <location>
        <begin position="234"/>
        <end position="252"/>
    </location>
</feature>
<feature type="compositionally biased region" description="Basic and acidic residues" evidence="1">
    <location>
        <begin position="493"/>
        <end position="509"/>
    </location>
</feature>
<gene>
    <name evidence="2" type="ORF">C7M84_008401</name>
</gene>
<feature type="region of interest" description="Disordered" evidence="1">
    <location>
        <begin position="231"/>
        <end position="444"/>
    </location>
</feature>
<reference evidence="2 3" key="2">
    <citation type="submission" date="2019-01" db="EMBL/GenBank/DDBJ databases">
        <title>The decoding of complex shrimp genome reveals the adaptation for benthos swimmer, frequently molting mechanism and breeding impact on genome.</title>
        <authorList>
            <person name="Sun Y."/>
            <person name="Gao Y."/>
            <person name="Yu Y."/>
        </authorList>
    </citation>
    <scope>NUCLEOTIDE SEQUENCE [LARGE SCALE GENOMIC DNA]</scope>
    <source>
        <tissue evidence="2">Muscle</tissue>
    </source>
</reference>
<sequence>MSVVEILSRRKSRERRMVSRQRRREMKKARREGSQRREEPEEGSSTLAVSHRDLPSTARRGGWSLQEWLQQYWPTYFQEVKDRDSVTILSEADFEKDFLDKMETYLKSKGPAQKIPKSPSGSQRKRDLRATGAIPKKTFVAASRGQTNESSKNRSLRTVTLRRNDYRNVFSTNKAERKTKKLKVITIVKPKSFNENEGIVLKKMARKNGGHFPQQEDGKEGGHARNAKIFVVSKKREDLSNRRNETAIERKPRLVIAKSSKTESHRDRHPIVRKRRAPSPPAPPKEQQQRLRVILKGKEPSPDERFSSQIAEKAKELTQRYSQDHSATQADPRPPPRPQPGGGHPFPEDIGPSWRRFSAADMMAFAEVGARRSHEGGGSAGMRSGRQADAPRNAASGVRKEDERTRSHLESEHEAAPQQDGEARRSSLVTSPNEVASMTSGDSFFDIADDHVREKLAEIMCSTSLSDAPSRSRDPSDVPQPEDDSEDQSTPYDTKDDHFGSSQPDDTKSNDPSSSPNNGESFCESPFLLLHPGLGDGRSADTRFGASEEESTAGDPDKEQFASRTFLRRKTTPRPPHDQSEFRRAEACQGSASGLEVEPREFSNFPSNYTLARPKKYFTTFFGLSPDNRRTEGLQPSTTGFIHPQDPLASSDNHARVREAAACGISGEGPHSFTSYVLPGAQPLSSDSEATKCALPSADSLPDGAQTSECSRTGPLPPSPEQWDRDVESCFSSEDLLEGSHCRRRPDDEGILSDWAPVVDLSHDDSFLSFVRRYYKTSSRGEKDEGLGDQRRLASSDVGRGNLNEFLTEDIGLALSDVRRPQNVARVMSQGELDFGRPTRVSPAADYVNGSFLRRLGVRTRVARSSSFGGWGIRGHFKDVAALSAQLRDGPAAGAPLSLHGQHFHPDDPPAAASTKARGTFRGPRAPSRPLAGGEAPAFARRSLVSLLKTPGGPTSKGLPRARKTVAFSEIADDEDDHEYDTVESDSSLSSCEGLAPPRCPSRSHSCRLWHHPARRGSFGGFSPASFLRRRARSYESVVDARRGHGGHGYPAKSGIREYMQLREILEIQKVAWKKWKKEERERRRRAKKMLAMEASVQYSEILWPRQERGEDPRSASPRVHELHEARNPRLAVRDREEAAAASATPASDGALGLQEQRGFAAGRPGL</sequence>
<evidence type="ECO:0000313" key="3">
    <source>
        <dbReference type="Proteomes" id="UP000283509"/>
    </source>
</evidence>
<feature type="compositionally biased region" description="Basic and acidic residues" evidence="1">
    <location>
        <begin position="296"/>
        <end position="318"/>
    </location>
</feature>
<feature type="compositionally biased region" description="Basic and acidic residues" evidence="1">
    <location>
        <begin position="1107"/>
        <end position="1139"/>
    </location>
</feature>
<feature type="compositionally biased region" description="Low complexity" evidence="1">
    <location>
        <begin position="1140"/>
        <end position="1151"/>
    </location>
</feature>
<feature type="region of interest" description="Disordered" evidence="1">
    <location>
        <begin position="1107"/>
        <end position="1167"/>
    </location>
</feature>
<feature type="compositionally biased region" description="Basic and acidic residues" evidence="1">
    <location>
        <begin position="260"/>
        <end position="270"/>
    </location>
</feature>
<feature type="compositionally biased region" description="Basic and acidic residues" evidence="1">
    <location>
        <begin position="575"/>
        <end position="586"/>
    </location>
</feature>
<keyword evidence="3" id="KW-1185">Reference proteome</keyword>
<evidence type="ECO:0000313" key="2">
    <source>
        <dbReference type="EMBL" id="ROT73173.1"/>
    </source>
</evidence>
<feature type="region of interest" description="Disordered" evidence="1">
    <location>
        <begin position="109"/>
        <end position="133"/>
    </location>
</feature>
<feature type="compositionally biased region" description="Acidic residues" evidence="1">
    <location>
        <begin position="975"/>
        <end position="984"/>
    </location>
</feature>
<dbReference type="AlphaFoldDB" id="A0A3R7PPM5"/>
<protein>
    <submittedName>
        <fullName evidence="2">Uncharacterized protein</fullName>
    </submittedName>
</protein>
<feature type="region of interest" description="Disordered" evidence="1">
    <location>
        <begin position="624"/>
        <end position="652"/>
    </location>
</feature>
<feature type="compositionally biased region" description="Basic and acidic residues" evidence="1">
    <location>
        <begin position="398"/>
        <end position="425"/>
    </location>
</feature>
<name>A0A3R7PPM5_PENVA</name>
<feature type="region of interest" description="Disordered" evidence="1">
    <location>
        <begin position="460"/>
        <end position="600"/>
    </location>
</feature>
<feature type="region of interest" description="Disordered" evidence="1">
    <location>
        <begin position="902"/>
        <end position="935"/>
    </location>
</feature>
<feature type="region of interest" description="Disordered" evidence="1">
    <location>
        <begin position="1"/>
        <end position="60"/>
    </location>
</feature>
<evidence type="ECO:0000256" key="1">
    <source>
        <dbReference type="SAM" id="MobiDB-lite"/>
    </source>
</evidence>
<feature type="compositionally biased region" description="Polar residues" evidence="1">
    <location>
        <begin position="510"/>
        <end position="520"/>
    </location>
</feature>
<feature type="compositionally biased region" description="Polar residues" evidence="1">
    <location>
        <begin position="319"/>
        <end position="329"/>
    </location>
</feature>
<dbReference type="Proteomes" id="UP000283509">
    <property type="component" value="Unassembled WGS sequence"/>
</dbReference>
<dbReference type="EMBL" id="QCYY01002057">
    <property type="protein sequence ID" value="ROT73173.1"/>
    <property type="molecule type" value="Genomic_DNA"/>
</dbReference>
<feature type="region of interest" description="Disordered" evidence="1">
    <location>
        <begin position="975"/>
        <end position="996"/>
    </location>
</feature>
<proteinExistence type="predicted"/>
<organism evidence="2 3">
    <name type="scientific">Penaeus vannamei</name>
    <name type="common">Whiteleg shrimp</name>
    <name type="synonym">Litopenaeus vannamei</name>
    <dbReference type="NCBI Taxonomy" id="6689"/>
    <lineage>
        <taxon>Eukaryota</taxon>
        <taxon>Metazoa</taxon>
        <taxon>Ecdysozoa</taxon>
        <taxon>Arthropoda</taxon>
        <taxon>Crustacea</taxon>
        <taxon>Multicrustacea</taxon>
        <taxon>Malacostraca</taxon>
        <taxon>Eumalacostraca</taxon>
        <taxon>Eucarida</taxon>
        <taxon>Decapoda</taxon>
        <taxon>Dendrobranchiata</taxon>
        <taxon>Penaeoidea</taxon>
        <taxon>Penaeidae</taxon>
        <taxon>Penaeus</taxon>
    </lineage>
</organism>